<dbReference type="GO" id="GO:0003723">
    <property type="term" value="F:RNA binding"/>
    <property type="evidence" value="ECO:0007669"/>
    <property type="project" value="InterPro"/>
</dbReference>
<accession>A0A939KI16</accession>
<dbReference type="EC" id="5.4.99.25" evidence="5"/>
<dbReference type="Pfam" id="PF01509">
    <property type="entry name" value="TruB_N"/>
    <property type="match status" value="1"/>
</dbReference>
<dbReference type="SUPFAM" id="SSF55120">
    <property type="entry name" value="Pseudouridine synthase"/>
    <property type="match status" value="1"/>
</dbReference>
<evidence type="ECO:0000313" key="8">
    <source>
        <dbReference type="EMBL" id="MBO1263668.1"/>
    </source>
</evidence>
<gene>
    <name evidence="5 8" type="primary">truB</name>
    <name evidence="8" type="ORF">J3A84_01255</name>
</gene>
<keyword evidence="9" id="KW-1185">Reference proteome</keyword>
<evidence type="ECO:0000256" key="3">
    <source>
        <dbReference type="ARBA" id="ARBA00022694"/>
    </source>
</evidence>
<feature type="domain" description="Pseudouridine synthase II N-terminal" evidence="6">
    <location>
        <begin position="23"/>
        <end position="170"/>
    </location>
</feature>
<evidence type="ECO:0000259" key="7">
    <source>
        <dbReference type="Pfam" id="PF16198"/>
    </source>
</evidence>
<feature type="domain" description="tRNA pseudouridylate synthase B C-terminal" evidence="7">
    <location>
        <begin position="171"/>
        <end position="212"/>
    </location>
</feature>
<protein>
    <recommendedName>
        <fullName evidence="5">tRNA pseudouridine synthase B</fullName>
        <ecNumber evidence="5">5.4.99.25</ecNumber>
    </recommendedName>
    <alternativeName>
        <fullName evidence="5">tRNA pseudouridine(55) synthase</fullName>
        <shortName evidence="5">Psi55 synthase</shortName>
    </alternativeName>
    <alternativeName>
        <fullName evidence="5">tRNA pseudouridylate synthase</fullName>
    </alternativeName>
    <alternativeName>
        <fullName evidence="5">tRNA-uridine isomerase</fullName>
    </alternativeName>
</protein>
<keyword evidence="4 5" id="KW-0413">Isomerase</keyword>
<evidence type="ECO:0000256" key="5">
    <source>
        <dbReference type="HAMAP-Rule" id="MF_01080"/>
    </source>
</evidence>
<dbReference type="GO" id="GO:0031119">
    <property type="term" value="P:tRNA pseudouridine synthesis"/>
    <property type="evidence" value="ECO:0007669"/>
    <property type="project" value="UniProtKB-UniRule"/>
</dbReference>
<dbReference type="InterPro" id="IPR032819">
    <property type="entry name" value="TruB_C"/>
</dbReference>
<evidence type="ECO:0000256" key="4">
    <source>
        <dbReference type="ARBA" id="ARBA00023235"/>
    </source>
</evidence>
<dbReference type="PANTHER" id="PTHR13767:SF2">
    <property type="entry name" value="PSEUDOURIDYLATE SYNTHASE TRUB1"/>
    <property type="match status" value="1"/>
</dbReference>
<name>A0A939KI16_9CLOT</name>
<evidence type="ECO:0000256" key="1">
    <source>
        <dbReference type="ARBA" id="ARBA00000385"/>
    </source>
</evidence>
<dbReference type="InterPro" id="IPR020103">
    <property type="entry name" value="PsdUridine_synth_cat_dom_sf"/>
</dbReference>
<reference evidence="8" key="1">
    <citation type="submission" date="2021-03" db="EMBL/GenBank/DDBJ databases">
        <title>Proteiniclasticum marinus sp. nov., isolated from tidal flat sediment.</title>
        <authorList>
            <person name="Namirimu T."/>
            <person name="Yang J.-A."/>
            <person name="Yang S.-H."/>
            <person name="Kim Y.-J."/>
            <person name="Kwon K.K."/>
        </authorList>
    </citation>
    <scope>NUCLEOTIDE SEQUENCE</scope>
    <source>
        <strain evidence="8">SCR006</strain>
    </source>
</reference>
<dbReference type="AlphaFoldDB" id="A0A939KI16"/>
<organism evidence="8 9">
    <name type="scientific">Proteiniclasticum aestuarii</name>
    <dbReference type="NCBI Taxonomy" id="2817862"/>
    <lineage>
        <taxon>Bacteria</taxon>
        <taxon>Bacillati</taxon>
        <taxon>Bacillota</taxon>
        <taxon>Clostridia</taxon>
        <taxon>Eubacteriales</taxon>
        <taxon>Clostridiaceae</taxon>
        <taxon>Proteiniclasticum</taxon>
    </lineage>
</organism>
<dbReference type="RefSeq" id="WP_207598179.1">
    <property type="nucleotide sequence ID" value="NZ_JAFNJU010000001.1"/>
</dbReference>
<comment type="similarity">
    <text evidence="2 5">Belongs to the pseudouridine synthase TruB family. Type 1 subfamily.</text>
</comment>
<dbReference type="CDD" id="cd02573">
    <property type="entry name" value="PseudoU_synth_EcTruB"/>
    <property type="match status" value="1"/>
</dbReference>
<dbReference type="Gene3D" id="3.30.2350.10">
    <property type="entry name" value="Pseudouridine synthase"/>
    <property type="match status" value="1"/>
</dbReference>
<feature type="active site" description="Nucleophile" evidence="5">
    <location>
        <position position="38"/>
    </location>
</feature>
<dbReference type="HAMAP" id="MF_01080">
    <property type="entry name" value="TruB_bact"/>
    <property type="match status" value="1"/>
</dbReference>
<dbReference type="InterPro" id="IPR002501">
    <property type="entry name" value="PsdUridine_synth_N"/>
</dbReference>
<dbReference type="NCBIfam" id="TIGR00431">
    <property type="entry name" value="TruB"/>
    <property type="match status" value="1"/>
</dbReference>
<dbReference type="PANTHER" id="PTHR13767">
    <property type="entry name" value="TRNA-PSEUDOURIDINE SYNTHASE"/>
    <property type="match status" value="1"/>
</dbReference>
<sequence>MNGVINLYKEKGMTSFAAVAAVRRLSKIRKVGHTGTLDPEAEGVLPICLGKATKLVEYIMAGNKIYRAGFKLGKVSDTLDAFGVVEDTGKAIPEEHLVREKLAEFLGESMQLPPMFSALKINGKRLYDLARDGIEVEREKRKIHVLDVQLTSFQEDEGEILLSCSKGTYVRSIIDDLGQKLGCGAIMTSLIREGTGTFSMENAITLDMLEKHGVEKYLIQMDDVLSAYTDITIPAGFLKLVINGVKVKDGRLTSSIDEGLYRGYSEEGDLLGIVERKEDFLYLKVNLM</sequence>
<evidence type="ECO:0000256" key="2">
    <source>
        <dbReference type="ARBA" id="ARBA00005642"/>
    </source>
</evidence>
<dbReference type="InterPro" id="IPR014780">
    <property type="entry name" value="tRNA_psdUridine_synth_TruB"/>
</dbReference>
<keyword evidence="3 5" id="KW-0819">tRNA processing</keyword>
<dbReference type="Proteomes" id="UP000664218">
    <property type="component" value="Unassembled WGS sequence"/>
</dbReference>
<evidence type="ECO:0000313" key="9">
    <source>
        <dbReference type="Proteomes" id="UP000664218"/>
    </source>
</evidence>
<proteinExistence type="inferred from homology"/>
<comment type="function">
    <text evidence="5">Responsible for synthesis of pseudouridine from uracil-55 in the psi GC loop of transfer RNAs.</text>
</comment>
<comment type="catalytic activity">
    <reaction evidence="1 5">
        <text>uridine(55) in tRNA = pseudouridine(55) in tRNA</text>
        <dbReference type="Rhea" id="RHEA:42532"/>
        <dbReference type="Rhea" id="RHEA-COMP:10101"/>
        <dbReference type="Rhea" id="RHEA-COMP:10102"/>
        <dbReference type="ChEBI" id="CHEBI:65314"/>
        <dbReference type="ChEBI" id="CHEBI:65315"/>
        <dbReference type="EC" id="5.4.99.25"/>
    </reaction>
</comment>
<dbReference type="GO" id="GO:0160148">
    <property type="term" value="F:tRNA pseudouridine(55) synthase activity"/>
    <property type="evidence" value="ECO:0007669"/>
    <property type="project" value="UniProtKB-EC"/>
</dbReference>
<dbReference type="GO" id="GO:1990481">
    <property type="term" value="P:mRNA pseudouridine synthesis"/>
    <property type="evidence" value="ECO:0007669"/>
    <property type="project" value="TreeGrafter"/>
</dbReference>
<comment type="caution">
    <text evidence="8">The sequence shown here is derived from an EMBL/GenBank/DDBJ whole genome shotgun (WGS) entry which is preliminary data.</text>
</comment>
<evidence type="ECO:0000259" key="6">
    <source>
        <dbReference type="Pfam" id="PF01509"/>
    </source>
</evidence>
<dbReference type="EMBL" id="JAFNJU010000001">
    <property type="protein sequence ID" value="MBO1263668.1"/>
    <property type="molecule type" value="Genomic_DNA"/>
</dbReference>
<dbReference type="Pfam" id="PF16198">
    <property type="entry name" value="TruB_C_2"/>
    <property type="match status" value="1"/>
</dbReference>